<feature type="transmembrane region" description="Helical" evidence="1">
    <location>
        <begin position="68"/>
        <end position="99"/>
    </location>
</feature>
<name>A0A9R0K4W0_SPIOL</name>
<dbReference type="RefSeq" id="XP_021858564.2">
    <property type="nucleotide sequence ID" value="XM_022002872.2"/>
</dbReference>
<evidence type="ECO:0008006" key="4">
    <source>
        <dbReference type="Google" id="ProtNLM"/>
    </source>
</evidence>
<accession>A0A9R0K4W0</accession>
<dbReference type="GeneID" id="110797757"/>
<dbReference type="Proteomes" id="UP000813463">
    <property type="component" value="Chromosome 6"/>
</dbReference>
<feature type="transmembrane region" description="Helical" evidence="1">
    <location>
        <begin position="164"/>
        <end position="181"/>
    </location>
</feature>
<dbReference type="AlphaFoldDB" id="A0A9R0K4W0"/>
<keyword evidence="1" id="KW-0812">Transmembrane</keyword>
<reference evidence="2" key="1">
    <citation type="journal article" date="2021" name="Nat. Commun.">
        <title>Genomic analyses provide insights into spinach domestication and the genetic basis of agronomic traits.</title>
        <authorList>
            <person name="Cai X."/>
            <person name="Sun X."/>
            <person name="Xu C."/>
            <person name="Sun H."/>
            <person name="Wang X."/>
            <person name="Ge C."/>
            <person name="Zhang Z."/>
            <person name="Wang Q."/>
            <person name="Fei Z."/>
            <person name="Jiao C."/>
            <person name="Wang Q."/>
        </authorList>
    </citation>
    <scope>NUCLEOTIDE SEQUENCE [LARGE SCALE GENOMIC DNA]</scope>
    <source>
        <strain evidence="2">cv. Varoflay</strain>
    </source>
</reference>
<proteinExistence type="predicted"/>
<feature type="transmembrane region" description="Helical" evidence="1">
    <location>
        <begin position="111"/>
        <end position="144"/>
    </location>
</feature>
<feature type="transmembrane region" description="Helical" evidence="1">
    <location>
        <begin position="22"/>
        <end position="47"/>
    </location>
</feature>
<evidence type="ECO:0000256" key="1">
    <source>
        <dbReference type="SAM" id="Phobius"/>
    </source>
</evidence>
<feature type="transmembrane region" description="Helical" evidence="1">
    <location>
        <begin position="201"/>
        <end position="229"/>
    </location>
</feature>
<evidence type="ECO:0000313" key="3">
    <source>
        <dbReference type="RefSeq" id="XP_021858564.2"/>
    </source>
</evidence>
<sequence>MAYNKLSIVISSEWTTFWLLKLAYLIFHLSFSLLSTSAVVYTVACIYTGKEITFKKIMSVVPYVWKRLFVTFLCNIGVIFVYNLVWLIESSVVVLVWYTLIFPDGSPYGVIVRKIIVCIILITYLLGFAYISVIWQLASVISVLEDTYGIQAMLKSKDLIKGKIGIAISMFLIFNFCLLGIEILFEISKVINWAVGIGGEISYGMMCLVLLTWLFLFGLVVQTVIYFVCKSYHHERIDKSSLADHLGEYVPLNSKYVQLDLELFNV</sequence>
<protein>
    <recommendedName>
        <fullName evidence="4">THH1/TOM1/TOM3 domain-containing protein</fullName>
    </recommendedName>
</protein>
<keyword evidence="1" id="KW-0472">Membrane</keyword>
<organism evidence="2 3">
    <name type="scientific">Spinacia oleracea</name>
    <name type="common">Spinach</name>
    <dbReference type="NCBI Taxonomy" id="3562"/>
    <lineage>
        <taxon>Eukaryota</taxon>
        <taxon>Viridiplantae</taxon>
        <taxon>Streptophyta</taxon>
        <taxon>Embryophyta</taxon>
        <taxon>Tracheophyta</taxon>
        <taxon>Spermatophyta</taxon>
        <taxon>Magnoliopsida</taxon>
        <taxon>eudicotyledons</taxon>
        <taxon>Gunneridae</taxon>
        <taxon>Pentapetalae</taxon>
        <taxon>Caryophyllales</taxon>
        <taxon>Chenopodiaceae</taxon>
        <taxon>Chenopodioideae</taxon>
        <taxon>Anserineae</taxon>
        <taxon>Spinacia</taxon>
    </lineage>
</organism>
<evidence type="ECO:0000313" key="2">
    <source>
        <dbReference type="Proteomes" id="UP000813463"/>
    </source>
</evidence>
<dbReference type="GO" id="GO:0016020">
    <property type="term" value="C:membrane"/>
    <property type="evidence" value="ECO:0000318"/>
    <property type="project" value="GO_Central"/>
</dbReference>
<dbReference type="KEGG" id="soe:110797757"/>
<dbReference type="PANTHER" id="PTHR33133">
    <property type="entry name" value="OS08G0107100 PROTEIN-RELATED"/>
    <property type="match status" value="1"/>
</dbReference>
<keyword evidence="2" id="KW-1185">Reference proteome</keyword>
<dbReference type="PANTHER" id="PTHR33133:SF5">
    <property type="entry name" value="OS08G0107100 PROTEIN"/>
    <property type="match status" value="1"/>
</dbReference>
<reference evidence="3" key="2">
    <citation type="submission" date="2025-08" db="UniProtKB">
        <authorList>
            <consortium name="RefSeq"/>
        </authorList>
    </citation>
    <scope>IDENTIFICATION</scope>
    <source>
        <tissue evidence="3">Leaf</tissue>
    </source>
</reference>
<gene>
    <name evidence="3" type="primary">LOC110797757</name>
</gene>
<keyword evidence="1" id="KW-1133">Transmembrane helix</keyword>